<protein>
    <submittedName>
        <fullName evidence="2">Uncharacterized protein</fullName>
    </submittedName>
</protein>
<feature type="region of interest" description="Disordered" evidence="1">
    <location>
        <begin position="1"/>
        <end position="71"/>
    </location>
</feature>
<feature type="compositionally biased region" description="Basic and acidic residues" evidence="1">
    <location>
        <begin position="56"/>
        <end position="66"/>
    </location>
</feature>
<dbReference type="EMBL" id="AGNL01042131">
    <property type="protein sequence ID" value="EJK51154.1"/>
    <property type="molecule type" value="Genomic_DNA"/>
</dbReference>
<feature type="compositionally biased region" description="Basic and acidic residues" evidence="1">
    <location>
        <begin position="37"/>
        <end position="49"/>
    </location>
</feature>
<feature type="compositionally biased region" description="Basic and acidic residues" evidence="1">
    <location>
        <begin position="104"/>
        <end position="122"/>
    </location>
</feature>
<reference evidence="2 3" key="1">
    <citation type="journal article" date="2012" name="Genome Biol.">
        <title>Genome and low-iron response of an oceanic diatom adapted to chronic iron limitation.</title>
        <authorList>
            <person name="Lommer M."/>
            <person name="Specht M."/>
            <person name="Roy A.S."/>
            <person name="Kraemer L."/>
            <person name="Andreson R."/>
            <person name="Gutowska M.A."/>
            <person name="Wolf J."/>
            <person name="Bergner S.V."/>
            <person name="Schilhabel M.B."/>
            <person name="Klostermeier U.C."/>
            <person name="Beiko R.G."/>
            <person name="Rosenstiel P."/>
            <person name="Hippler M."/>
            <person name="Laroche J."/>
        </authorList>
    </citation>
    <scope>NUCLEOTIDE SEQUENCE [LARGE SCALE GENOMIC DNA]</scope>
    <source>
        <strain evidence="2 3">CCMP1005</strain>
    </source>
</reference>
<evidence type="ECO:0000313" key="3">
    <source>
        <dbReference type="Proteomes" id="UP000266841"/>
    </source>
</evidence>
<evidence type="ECO:0000256" key="1">
    <source>
        <dbReference type="SAM" id="MobiDB-lite"/>
    </source>
</evidence>
<sequence length="145" mass="16536">MSNNYNDDTSVNNTSEIELIEQLKHAKEESFGVEENENSKSRSKSDGRYGNRCGHVGRDRYRDHVKPGCGSRANFHAEERVYPRADGMNASDIPTHVRVGPSLLDDRLNDEPERSHASQLDDKLRDNVDVELDSSHTPFQSFYIR</sequence>
<comment type="caution">
    <text evidence="2">The sequence shown here is derived from an EMBL/GenBank/DDBJ whole genome shotgun (WGS) entry which is preliminary data.</text>
</comment>
<organism evidence="2 3">
    <name type="scientific">Thalassiosira oceanica</name>
    <name type="common">Marine diatom</name>
    <dbReference type="NCBI Taxonomy" id="159749"/>
    <lineage>
        <taxon>Eukaryota</taxon>
        <taxon>Sar</taxon>
        <taxon>Stramenopiles</taxon>
        <taxon>Ochrophyta</taxon>
        <taxon>Bacillariophyta</taxon>
        <taxon>Coscinodiscophyceae</taxon>
        <taxon>Thalassiosirophycidae</taxon>
        <taxon>Thalassiosirales</taxon>
        <taxon>Thalassiosiraceae</taxon>
        <taxon>Thalassiosira</taxon>
    </lineage>
</organism>
<feature type="compositionally biased region" description="Basic and acidic residues" evidence="1">
    <location>
        <begin position="21"/>
        <end position="30"/>
    </location>
</feature>
<accession>K0RFW9</accession>
<feature type="compositionally biased region" description="Polar residues" evidence="1">
    <location>
        <begin position="1"/>
        <end position="16"/>
    </location>
</feature>
<name>K0RFW9_THAOC</name>
<proteinExistence type="predicted"/>
<keyword evidence="3" id="KW-1185">Reference proteome</keyword>
<evidence type="ECO:0000313" key="2">
    <source>
        <dbReference type="EMBL" id="EJK51154.1"/>
    </source>
</evidence>
<dbReference type="Proteomes" id="UP000266841">
    <property type="component" value="Unassembled WGS sequence"/>
</dbReference>
<gene>
    <name evidence="2" type="ORF">THAOC_29698</name>
</gene>
<feature type="region of interest" description="Disordered" evidence="1">
    <location>
        <begin position="86"/>
        <end position="122"/>
    </location>
</feature>
<dbReference type="AlphaFoldDB" id="K0RFW9"/>